<sequence>MFVVQRQDTHLYTFSKASFHHLQIDDFEYMYNMFRDMMISKDNITYALEAIKRFLRRHINFSYCYDFQLGIETNQRKINLIKPNLKLPDLENYPLFTILQDPEFGIVYKNGQNVKWFLIFSEVAKTLHKLIPKARIVGAF</sequence>
<evidence type="ECO:0000313" key="1">
    <source>
        <dbReference type="EMBL" id="KAI3677911.1"/>
    </source>
</evidence>
<organism evidence="1 2">
    <name type="scientific">Arctium lappa</name>
    <name type="common">Greater burdock</name>
    <name type="synonym">Lappa major</name>
    <dbReference type="NCBI Taxonomy" id="4217"/>
    <lineage>
        <taxon>Eukaryota</taxon>
        <taxon>Viridiplantae</taxon>
        <taxon>Streptophyta</taxon>
        <taxon>Embryophyta</taxon>
        <taxon>Tracheophyta</taxon>
        <taxon>Spermatophyta</taxon>
        <taxon>Magnoliopsida</taxon>
        <taxon>eudicotyledons</taxon>
        <taxon>Gunneridae</taxon>
        <taxon>Pentapetalae</taxon>
        <taxon>asterids</taxon>
        <taxon>campanulids</taxon>
        <taxon>Asterales</taxon>
        <taxon>Asteraceae</taxon>
        <taxon>Carduoideae</taxon>
        <taxon>Cardueae</taxon>
        <taxon>Arctiinae</taxon>
        <taxon>Arctium</taxon>
    </lineage>
</organism>
<protein>
    <submittedName>
        <fullName evidence="1">Uncharacterized protein</fullName>
    </submittedName>
</protein>
<evidence type="ECO:0000313" key="2">
    <source>
        <dbReference type="Proteomes" id="UP001055879"/>
    </source>
</evidence>
<name>A0ACB8Y2Y5_ARCLA</name>
<comment type="caution">
    <text evidence="1">The sequence shown here is derived from an EMBL/GenBank/DDBJ whole genome shotgun (WGS) entry which is preliminary data.</text>
</comment>
<gene>
    <name evidence="1" type="ORF">L6452_37185</name>
</gene>
<dbReference type="Proteomes" id="UP001055879">
    <property type="component" value="Linkage Group LG14"/>
</dbReference>
<reference evidence="1 2" key="2">
    <citation type="journal article" date="2022" name="Mol. Ecol. Resour.">
        <title>The genomes of chicory, endive, great burdock and yacon provide insights into Asteraceae paleo-polyploidization history and plant inulin production.</title>
        <authorList>
            <person name="Fan W."/>
            <person name="Wang S."/>
            <person name="Wang H."/>
            <person name="Wang A."/>
            <person name="Jiang F."/>
            <person name="Liu H."/>
            <person name="Zhao H."/>
            <person name="Xu D."/>
            <person name="Zhang Y."/>
        </authorList>
    </citation>
    <scope>NUCLEOTIDE SEQUENCE [LARGE SCALE GENOMIC DNA]</scope>
    <source>
        <strain evidence="2">cv. Niubang</strain>
    </source>
</reference>
<keyword evidence="2" id="KW-1185">Reference proteome</keyword>
<dbReference type="EMBL" id="CM042060">
    <property type="protein sequence ID" value="KAI3677911.1"/>
    <property type="molecule type" value="Genomic_DNA"/>
</dbReference>
<reference evidence="2" key="1">
    <citation type="journal article" date="2022" name="Mol. Ecol. Resour.">
        <title>The genomes of chicory, endive, great burdock and yacon provide insights into Asteraceae palaeo-polyploidization history and plant inulin production.</title>
        <authorList>
            <person name="Fan W."/>
            <person name="Wang S."/>
            <person name="Wang H."/>
            <person name="Wang A."/>
            <person name="Jiang F."/>
            <person name="Liu H."/>
            <person name="Zhao H."/>
            <person name="Xu D."/>
            <person name="Zhang Y."/>
        </authorList>
    </citation>
    <scope>NUCLEOTIDE SEQUENCE [LARGE SCALE GENOMIC DNA]</scope>
    <source>
        <strain evidence="2">cv. Niubang</strain>
    </source>
</reference>
<accession>A0ACB8Y2Y5</accession>
<proteinExistence type="predicted"/>